<gene>
    <name evidence="1" type="ORF">PoB_000429600</name>
</gene>
<organism evidence="1 2">
    <name type="scientific">Plakobranchus ocellatus</name>
    <dbReference type="NCBI Taxonomy" id="259542"/>
    <lineage>
        <taxon>Eukaryota</taxon>
        <taxon>Metazoa</taxon>
        <taxon>Spiralia</taxon>
        <taxon>Lophotrochozoa</taxon>
        <taxon>Mollusca</taxon>
        <taxon>Gastropoda</taxon>
        <taxon>Heterobranchia</taxon>
        <taxon>Euthyneura</taxon>
        <taxon>Panpulmonata</taxon>
        <taxon>Sacoglossa</taxon>
        <taxon>Placobranchoidea</taxon>
        <taxon>Plakobranchidae</taxon>
        <taxon>Plakobranchus</taxon>
    </lineage>
</organism>
<dbReference type="Proteomes" id="UP000735302">
    <property type="component" value="Unassembled WGS sequence"/>
</dbReference>
<dbReference type="EMBL" id="BLXT01000501">
    <property type="protein sequence ID" value="GFN77790.1"/>
    <property type="molecule type" value="Genomic_DNA"/>
</dbReference>
<accession>A0AAV3Y3J6</accession>
<reference evidence="1 2" key="1">
    <citation type="journal article" date="2021" name="Elife">
        <title>Chloroplast acquisition without the gene transfer in kleptoplastic sea slugs, Plakobranchus ocellatus.</title>
        <authorList>
            <person name="Maeda T."/>
            <person name="Takahashi S."/>
            <person name="Yoshida T."/>
            <person name="Shimamura S."/>
            <person name="Takaki Y."/>
            <person name="Nagai Y."/>
            <person name="Toyoda A."/>
            <person name="Suzuki Y."/>
            <person name="Arimoto A."/>
            <person name="Ishii H."/>
            <person name="Satoh N."/>
            <person name="Nishiyama T."/>
            <person name="Hasebe M."/>
            <person name="Maruyama T."/>
            <person name="Minagawa J."/>
            <person name="Obokata J."/>
            <person name="Shigenobu S."/>
        </authorList>
    </citation>
    <scope>NUCLEOTIDE SEQUENCE [LARGE SCALE GENOMIC DNA]</scope>
</reference>
<evidence type="ECO:0000313" key="1">
    <source>
        <dbReference type="EMBL" id="GFN77790.1"/>
    </source>
</evidence>
<proteinExistence type="predicted"/>
<keyword evidence="2" id="KW-1185">Reference proteome</keyword>
<dbReference type="AlphaFoldDB" id="A0AAV3Y3J6"/>
<sequence length="106" mass="11351">MFVMVLEFWCVASPQLRGLSLSSSPSSQCTGGGVRTSDRTYAADLRAASPQLRGLSLSSSPSSQCTGGGVQTSDRTYAADLRAGSLSLCHRRTPQKDILKKARNWL</sequence>
<evidence type="ECO:0000313" key="2">
    <source>
        <dbReference type="Proteomes" id="UP000735302"/>
    </source>
</evidence>
<evidence type="ECO:0008006" key="3">
    <source>
        <dbReference type="Google" id="ProtNLM"/>
    </source>
</evidence>
<name>A0AAV3Y3J6_9GAST</name>
<comment type="caution">
    <text evidence="1">The sequence shown here is derived from an EMBL/GenBank/DDBJ whole genome shotgun (WGS) entry which is preliminary data.</text>
</comment>
<protein>
    <recommendedName>
        <fullName evidence="3">Secreted protein</fullName>
    </recommendedName>
</protein>